<protein>
    <submittedName>
        <fullName evidence="2">UPF0301 protein YqgE</fullName>
    </submittedName>
</protein>
<dbReference type="EMBL" id="CADCTT010000356">
    <property type="protein sequence ID" value="CAA9332147.1"/>
    <property type="molecule type" value="Genomic_DNA"/>
</dbReference>
<name>A0A6J4LGQ8_9ACTN</name>
<feature type="non-terminal residue" evidence="2">
    <location>
        <position position="190"/>
    </location>
</feature>
<feature type="non-terminal residue" evidence="2">
    <location>
        <position position="1"/>
    </location>
</feature>
<evidence type="ECO:0000313" key="2">
    <source>
        <dbReference type="EMBL" id="CAA9332147.1"/>
    </source>
</evidence>
<feature type="region of interest" description="Disordered" evidence="1">
    <location>
        <begin position="69"/>
        <end position="190"/>
    </location>
</feature>
<dbReference type="AlphaFoldDB" id="A0A6J4LGQ8"/>
<evidence type="ECO:0000256" key="1">
    <source>
        <dbReference type="SAM" id="MobiDB-lite"/>
    </source>
</evidence>
<feature type="compositionally biased region" description="Basic residues" evidence="1">
    <location>
        <begin position="21"/>
        <end position="40"/>
    </location>
</feature>
<feature type="region of interest" description="Disordered" evidence="1">
    <location>
        <begin position="1"/>
        <end position="53"/>
    </location>
</feature>
<feature type="compositionally biased region" description="Low complexity" evidence="1">
    <location>
        <begin position="159"/>
        <end position="181"/>
    </location>
</feature>
<gene>
    <name evidence="2" type="ORF">AVDCRST_MAG61-3188</name>
</gene>
<feature type="compositionally biased region" description="Basic and acidic residues" evidence="1">
    <location>
        <begin position="41"/>
        <end position="53"/>
    </location>
</feature>
<proteinExistence type="predicted"/>
<sequence length="190" mass="20174">ERAAAGAPLRRQPAGLQRADLRRHLRPHGRPRAGLRRGRCPGRDPEPGLRDLPRCRAARLGGLGLRAQGAVPGGSGVPERCHLPGQRAEPGGGAAGVATALRHRRAAAPRHPDRDRRRRLPRPADLRRLRRLVGGPAAERDRPGPVAPGRGPLRRRLRPPAAEPVARGAAPPARGDGVLLDLGGGPRAQL</sequence>
<reference evidence="2" key="1">
    <citation type="submission" date="2020-02" db="EMBL/GenBank/DDBJ databases">
        <authorList>
            <person name="Meier V. D."/>
        </authorList>
    </citation>
    <scope>NUCLEOTIDE SEQUENCE</scope>
    <source>
        <strain evidence="2">AVDCRST_MAG61</strain>
    </source>
</reference>
<organism evidence="2">
    <name type="scientific">uncultured Friedmanniella sp</name>
    <dbReference type="NCBI Taxonomy" id="335381"/>
    <lineage>
        <taxon>Bacteria</taxon>
        <taxon>Bacillati</taxon>
        <taxon>Actinomycetota</taxon>
        <taxon>Actinomycetes</taxon>
        <taxon>Propionibacteriales</taxon>
        <taxon>Nocardioidaceae</taxon>
        <taxon>Friedmanniella</taxon>
        <taxon>environmental samples</taxon>
    </lineage>
</organism>
<accession>A0A6J4LGQ8</accession>